<dbReference type="Gene3D" id="3.90.70.10">
    <property type="entry name" value="Cysteine proteinases"/>
    <property type="match status" value="1"/>
</dbReference>
<feature type="compositionally biased region" description="Basic and acidic residues" evidence="3">
    <location>
        <begin position="726"/>
        <end position="742"/>
    </location>
</feature>
<reference evidence="5 6" key="1">
    <citation type="submission" date="2021-05" db="EMBL/GenBank/DDBJ databases">
        <title>Genome Assembly of Synthetic Allotetraploid Brassica napus Reveals Homoeologous Exchanges between Subgenomes.</title>
        <authorList>
            <person name="Davis J.T."/>
        </authorList>
    </citation>
    <scope>NUCLEOTIDE SEQUENCE [LARGE SCALE GENOMIC DNA]</scope>
    <source>
        <strain evidence="6">cv. Da-Ae</strain>
        <tissue evidence="5">Seedling</tissue>
    </source>
</reference>
<comment type="similarity">
    <text evidence="1 2">Belongs to the peptidase C19 family.</text>
</comment>
<evidence type="ECO:0000256" key="3">
    <source>
        <dbReference type="SAM" id="MobiDB-lite"/>
    </source>
</evidence>
<dbReference type="CDD" id="cd02661">
    <property type="entry name" value="Peptidase_C19E"/>
    <property type="match status" value="1"/>
</dbReference>
<dbReference type="InterPro" id="IPR028889">
    <property type="entry name" value="USP"/>
</dbReference>
<keyword evidence="2" id="KW-0378">Hydrolase</keyword>
<feature type="region of interest" description="Disordered" evidence="3">
    <location>
        <begin position="513"/>
        <end position="543"/>
    </location>
</feature>
<feature type="region of interest" description="Disordered" evidence="3">
    <location>
        <begin position="661"/>
        <end position="693"/>
    </location>
</feature>
<evidence type="ECO:0000259" key="4">
    <source>
        <dbReference type="PROSITE" id="PS50235"/>
    </source>
</evidence>
<comment type="caution">
    <text evidence="5">The sequence shown here is derived from an EMBL/GenBank/DDBJ whole genome shotgun (WGS) entry which is preliminary data.</text>
</comment>
<feature type="compositionally biased region" description="Low complexity" evidence="3">
    <location>
        <begin position="51"/>
        <end position="65"/>
    </location>
</feature>
<dbReference type="InterPro" id="IPR001394">
    <property type="entry name" value="Peptidase_C19_UCH"/>
</dbReference>
<sequence length="931" mass="101949">MEIQTDQDGSCAAVSSSSASAVFRKIEFHLARKPFNGFSSRGSDFKMETLNPSSSSNNRAFSSPSVKKVDGPDSLDRELTFTKTIRKIGAGLENLGNTCYLNSVLQCLTYTEPLAAYLQDVAHEQRCRVAGFCALCAMQRHVRTALQSTGRSLAPKYLVSNLRCVSQNFRKCRQEDAHEYMINLLECMHKCCLASGVPSESSDAYRSSLVHKIFGGSLRSQVKCAQCSHCSDKFDPFLDLSLDISRADSLQRALLRFTAVELLDNGSKVYQCERCKQKVKAVKQLTVFKAPSVLTVHLKRFEAYRSEKIDKKVEFPPAIDMKPFVSGPYEGNLKYTLYGVLVHCGGSIHSGHYYCFVRTSSGMWYSLDDNEVSSINGSTVIKACSLNTSVANGTAPLRACDKGSPACLTPKDVNAKDPPSSVEGKEILEGQNGTAPVKSNDQGAPAVLIQKDKENPKDPLSSVEAKEILKMENSTAPPSESRDQGAPAVLTQNELSVVAANVTSPLRSCEQGAPAVLTPKDLNAKETQTNPPSSVERKENVERPCDVGSPVVLTQRDLINTKTLHKEESLPQANGEGSLVKEDSKAACTVIPGKASPLLDNSTNTQILVNLPTSVGKAENSVDEKNSANKLNESDTSLKVSVKNGNSPMEEAVLDNQTLLHQSEESATESIKQTSVDETLTTPRKTRKRNKKTVQVGLSFFKLALGVRKKKKQKRGRSSTLAVKKGTSEELLSKKRATDQERSTPLITSKAASGSACLHGKGKSVSVDNERIRTSNGNMLLASPIVELKERTNQNGAVLASDQQQPLKSSDLSEASQNAKRKRDNSKEEQILSQKEQVTILTRGLPETVVAKWDEEVSAFKMGSSESTRIGYVADEWDEEYDRGKKKKIRIKEEMYVGPNPFQAFASKKQQTDTKKKWTQGRNTAKTGFRI</sequence>
<feature type="compositionally biased region" description="Polar residues" evidence="3">
    <location>
        <begin position="921"/>
        <end position="931"/>
    </location>
</feature>
<comment type="function">
    <text evidence="2">Recognizes and hydrolyzes the peptide bond at the C-terminal Gly of ubiquitin. Involved in the processing of poly-ubiquitin precursors as well as that of ubiquitinated proteins.</text>
</comment>
<dbReference type="SUPFAM" id="SSF54001">
    <property type="entry name" value="Cysteine proteinases"/>
    <property type="match status" value="1"/>
</dbReference>
<dbReference type="PROSITE" id="PS00972">
    <property type="entry name" value="USP_1"/>
    <property type="match status" value="1"/>
</dbReference>
<comment type="catalytic activity">
    <reaction evidence="2">
        <text>Thiol-dependent hydrolysis of ester, thioester, amide, peptide and isopeptide bonds formed by the C-terminal Gly of ubiquitin (a 76-residue protein attached to proteins as an intracellular targeting signal).</text>
        <dbReference type="EC" id="3.4.19.12"/>
    </reaction>
</comment>
<feature type="region of interest" description="Disordered" evidence="3">
    <location>
        <begin position="800"/>
        <end position="831"/>
    </location>
</feature>
<dbReference type="Pfam" id="PF00443">
    <property type="entry name" value="UCH"/>
    <property type="match status" value="1"/>
</dbReference>
<evidence type="ECO:0000256" key="1">
    <source>
        <dbReference type="ARBA" id="ARBA00009085"/>
    </source>
</evidence>
<feature type="region of interest" description="Disordered" evidence="3">
    <location>
        <begin position="408"/>
        <end position="441"/>
    </location>
</feature>
<feature type="compositionally biased region" description="Polar residues" evidence="3">
    <location>
        <begin position="668"/>
        <end position="680"/>
    </location>
</feature>
<keyword evidence="6" id="KW-1185">Reference proteome</keyword>
<dbReference type="EMBL" id="JAGKQM010000010">
    <property type="protein sequence ID" value="KAH0906717.1"/>
    <property type="molecule type" value="Genomic_DNA"/>
</dbReference>
<evidence type="ECO:0000256" key="2">
    <source>
        <dbReference type="RuleBase" id="RU366025"/>
    </source>
</evidence>
<evidence type="ECO:0000313" key="5">
    <source>
        <dbReference type="EMBL" id="KAH0906717.1"/>
    </source>
</evidence>
<evidence type="ECO:0000313" key="6">
    <source>
        <dbReference type="Proteomes" id="UP000824890"/>
    </source>
</evidence>
<feature type="compositionally biased region" description="Polar residues" evidence="3">
    <location>
        <begin position="800"/>
        <end position="818"/>
    </location>
</feature>
<dbReference type="EC" id="3.4.19.12" evidence="2"/>
<accession>A0ABQ8BPJ6</accession>
<dbReference type="PANTHER" id="PTHR24006:SF825">
    <property type="entry name" value="UBIQUITIN CARBOXYL-TERMINAL HYDROLASE"/>
    <property type="match status" value="1"/>
</dbReference>
<dbReference type="InterPro" id="IPR050164">
    <property type="entry name" value="Peptidase_C19"/>
</dbReference>
<keyword evidence="2" id="KW-0833">Ubl conjugation pathway</keyword>
<keyword evidence="2" id="KW-0645">Protease</keyword>
<organism evidence="5 6">
    <name type="scientific">Brassica napus</name>
    <name type="common">Rape</name>
    <dbReference type="NCBI Taxonomy" id="3708"/>
    <lineage>
        <taxon>Eukaryota</taxon>
        <taxon>Viridiplantae</taxon>
        <taxon>Streptophyta</taxon>
        <taxon>Embryophyta</taxon>
        <taxon>Tracheophyta</taxon>
        <taxon>Spermatophyta</taxon>
        <taxon>Magnoliopsida</taxon>
        <taxon>eudicotyledons</taxon>
        <taxon>Gunneridae</taxon>
        <taxon>Pentapetalae</taxon>
        <taxon>rosids</taxon>
        <taxon>malvids</taxon>
        <taxon>Brassicales</taxon>
        <taxon>Brassicaceae</taxon>
        <taxon>Brassiceae</taxon>
        <taxon>Brassica</taxon>
    </lineage>
</organism>
<feature type="region of interest" description="Disordered" evidence="3">
    <location>
        <begin position="49"/>
        <end position="69"/>
    </location>
</feature>
<feature type="region of interest" description="Disordered" evidence="3">
    <location>
        <begin position="907"/>
        <end position="931"/>
    </location>
</feature>
<dbReference type="PROSITE" id="PS00973">
    <property type="entry name" value="USP_2"/>
    <property type="match status" value="1"/>
</dbReference>
<keyword evidence="2" id="KW-0788">Thiol protease</keyword>
<feature type="region of interest" description="Disordered" evidence="3">
    <location>
        <begin position="711"/>
        <end position="765"/>
    </location>
</feature>
<dbReference type="Proteomes" id="UP000824890">
    <property type="component" value="Unassembled WGS sequence"/>
</dbReference>
<dbReference type="PROSITE" id="PS50235">
    <property type="entry name" value="USP_3"/>
    <property type="match status" value="1"/>
</dbReference>
<proteinExistence type="inferred from homology"/>
<feature type="compositionally biased region" description="Polar residues" evidence="3">
    <location>
        <begin position="743"/>
        <end position="752"/>
    </location>
</feature>
<name>A0ABQ8BPJ6_BRANA</name>
<dbReference type="InterPro" id="IPR038765">
    <property type="entry name" value="Papain-like_cys_pep_sf"/>
</dbReference>
<dbReference type="InterPro" id="IPR018200">
    <property type="entry name" value="USP_CS"/>
</dbReference>
<feature type="compositionally biased region" description="Polar residues" evidence="3">
    <location>
        <begin position="431"/>
        <end position="441"/>
    </location>
</feature>
<dbReference type="PANTHER" id="PTHR24006">
    <property type="entry name" value="UBIQUITIN CARBOXYL-TERMINAL HYDROLASE"/>
    <property type="match status" value="1"/>
</dbReference>
<feature type="domain" description="USP" evidence="4">
    <location>
        <begin position="90"/>
        <end position="393"/>
    </location>
</feature>
<gene>
    <name evidence="5" type="ORF">HID58_038544</name>
</gene>
<protein>
    <recommendedName>
        <fullName evidence="2">Ubiquitin carboxyl-terminal hydrolase</fullName>
        <ecNumber evidence="2">3.4.19.12</ecNumber>
    </recommendedName>
</protein>